<keyword evidence="2" id="KW-0808">Transferase</keyword>
<keyword evidence="3" id="KW-1185">Reference proteome</keyword>
<dbReference type="RefSeq" id="WP_091492035.1">
    <property type="nucleotide sequence ID" value="NZ_FOMH01000003.1"/>
</dbReference>
<dbReference type="OrthoDB" id="9798388at2"/>
<dbReference type="SUPFAM" id="SSF110857">
    <property type="entry name" value="Gamma-glutamyl cyclotransferase-like"/>
    <property type="match status" value="1"/>
</dbReference>
<protein>
    <submittedName>
        <fullName evidence="2">Uncharacterized conserved protein YtfP, gamma-glutamylcyclotransferase (GGCT)/AIG2-like family</fullName>
    </submittedName>
</protein>
<sequence>MELLFSYGTLRSKQIQMQIFNKVLVGTQDQILGYKLKSLQIEEEFGMADYVVAVPSESLEDVIHGAVFEVTNNELLKVDQFESNSYKRVQVKLKSGRTAWIYTENK</sequence>
<accession>A0A1I1NJ47</accession>
<gene>
    <name evidence="2" type="ORF">SAMN05216297_103316</name>
</gene>
<proteinExistence type="predicted"/>
<evidence type="ECO:0000259" key="1">
    <source>
        <dbReference type="Pfam" id="PF06094"/>
    </source>
</evidence>
<dbReference type="Pfam" id="PF06094">
    <property type="entry name" value="GGACT"/>
    <property type="match status" value="1"/>
</dbReference>
<dbReference type="STRING" id="739143.SAMN05216297_103316"/>
<dbReference type="Proteomes" id="UP000199672">
    <property type="component" value="Unassembled WGS sequence"/>
</dbReference>
<evidence type="ECO:0000313" key="3">
    <source>
        <dbReference type="Proteomes" id="UP000199672"/>
    </source>
</evidence>
<reference evidence="3" key="1">
    <citation type="submission" date="2016-10" db="EMBL/GenBank/DDBJ databases">
        <authorList>
            <person name="Varghese N."/>
            <person name="Submissions S."/>
        </authorList>
    </citation>
    <scope>NUCLEOTIDE SEQUENCE [LARGE SCALE GENOMIC DNA]</scope>
    <source>
        <strain evidence="3">CGMCC 1.10370</strain>
    </source>
</reference>
<dbReference type="CDD" id="cd06661">
    <property type="entry name" value="GGCT_like"/>
    <property type="match status" value="1"/>
</dbReference>
<dbReference type="Gene3D" id="3.10.490.10">
    <property type="entry name" value="Gamma-glutamyl cyclotransferase-like"/>
    <property type="match status" value="1"/>
</dbReference>
<dbReference type="InterPro" id="IPR013024">
    <property type="entry name" value="GGCT-like"/>
</dbReference>
<dbReference type="EMBL" id="FOMH01000003">
    <property type="protein sequence ID" value="SFC97734.1"/>
    <property type="molecule type" value="Genomic_DNA"/>
</dbReference>
<dbReference type="InterPro" id="IPR036568">
    <property type="entry name" value="GGCT-like_sf"/>
</dbReference>
<organism evidence="2 3">
    <name type="scientific">Flavobacterium phragmitis</name>
    <dbReference type="NCBI Taxonomy" id="739143"/>
    <lineage>
        <taxon>Bacteria</taxon>
        <taxon>Pseudomonadati</taxon>
        <taxon>Bacteroidota</taxon>
        <taxon>Flavobacteriia</taxon>
        <taxon>Flavobacteriales</taxon>
        <taxon>Flavobacteriaceae</taxon>
        <taxon>Flavobacterium</taxon>
    </lineage>
</organism>
<name>A0A1I1NJ47_9FLAO</name>
<dbReference type="GO" id="GO:0016740">
    <property type="term" value="F:transferase activity"/>
    <property type="evidence" value="ECO:0007669"/>
    <property type="project" value="UniProtKB-KW"/>
</dbReference>
<evidence type="ECO:0000313" key="2">
    <source>
        <dbReference type="EMBL" id="SFC97734.1"/>
    </source>
</evidence>
<dbReference type="AlphaFoldDB" id="A0A1I1NJ47"/>
<dbReference type="InterPro" id="IPR009288">
    <property type="entry name" value="AIG2-like_dom"/>
</dbReference>
<feature type="domain" description="Gamma-glutamylcyclotransferase AIG2-like" evidence="1">
    <location>
        <begin position="4"/>
        <end position="103"/>
    </location>
</feature>